<evidence type="ECO:0000256" key="3">
    <source>
        <dbReference type="ARBA" id="ARBA00022475"/>
    </source>
</evidence>
<dbReference type="PROSITE" id="PS50156">
    <property type="entry name" value="SSD"/>
    <property type="match status" value="2"/>
</dbReference>
<accession>A0A561WCF4</accession>
<feature type="transmembrane region" description="Helical" evidence="8">
    <location>
        <begin position="596"/>
        <end position="616"/>
    </location>
</feature>
<organism evidence="10 11">
    <name type="scientific">Micromonospora palomenae</name>
    <dbReference type="NCBI Taxonomy" id="1461247"/>
    <lineage>
        <taxon>Bacteria</taxon>
        <taxon>Bacillati</taxon>
        <taxon>Actinomycetota</taxon>
        <taxon>Actinomycetes</taxon>
        <taxon>Micromonosporales</taxon>
        <taxon>Micromonosporaceae</taxon>
        <taxon>Micromonospora</taxon>
    </lineage>
</organism>
<evidence type="ECO:0000256" key="5">
    <source>
        <dbReference type="ARBA" id="ARBA00022989"/>
    </source>
</evidence>
<keyword evidence="5 8" id="KW-1133">Transmembrane helix</keyword>
<feature type="transmembrane region" description="Helical" evidence="8">
    <location>
        <begin position="538"/>
        <end position="557"/>
    </location>
</feature>
<dbReference type="Gene3D" id="1.20.1640.10">
    <property type="entry name" value="Multidrug efflux transporter AcrB transmembrane domain"/>
    <property type="match status" value="2"/>
</dbReference>
<keyword evidence="6 8" id="KW-0472">Membrane</keyword>
<feature type="domain" description="SSD" evidence="9">
    <location>
        <begin position="217"/>
        <end position="348"/>
    </location>
</feature>
<evidence type="ECO:0000256" key="2">
    <source>
        <dbReference type="ARBA" id="ARBA00010157"/>
    </source>
</evidence>
<keyword evidence="11" id="KW-1185">Reference proteome</keyword>
<feature type="domain" description="SSD" evidence="9">
    <location>
        <begin position="566"/>
        <end position="696"/>
    </location>
</feature>
<feature type="transmembrane region" description="Helical" evidence="8">
    <location>
        <begin position="326"/>
        <end position="354"/>
    </location>
</feature>
<dbReference type="AlphaFoldDB" id="A0A561WCF4"/>
<evidence type="ECO:0000259" key="9">
    <source>
        <dbReference type="PROSITE" id="PS50156"/>
    </source>
</evidence>
<feature type="transmembrane region" description="Helical" evidence="8">
    <location>
        <begin position="646"/>
        <end position="667"/>
    </location>
</feature>
<feature type="transmembrane region" description="Helical" evidence="8">
    <location>
        <begin position="250"/>
        <end position="273"/>
    </location>
</feature>
<evidence type="ECO:0000313" key="10">
    <source>
        <dbReference type="EMBL" id="TWG21539.1"/>
    </source>
</evidence>
<evidence type="ECO:0000313" key="11">
    <source>
        <dbReference type="Proteomes" id="UP000319927"/>
    </source>
</evidence>
<dbReference type="PANTHER" id="PTHR33406">
    <property type="entry name" value="MEMBRANE PROTEIN MJ1562-RELATED"/>
    <property type="match status" value="1"/>
</dbReference>
<feature type="transmembrane region" description="Helical" evidence="8">
    <location>
        <begin position="380"/>
        <end position="401"/>
    </location>
</feature>
<dbReference type="PANTHER" id="PTHR33406:SF6">
    <property type="entry name" value="MEMBRANE PROTEIN YDGH-RELATED"/>
    <property type="match status" value="1"/>
</dbReference>
<comment type="similarity">
    <text evidence="2">Belongs to the resistance-nodulation-cell division (RND) (TC 2.A.6) family. MmpL subfamily.</text>
</comment>
<proteinExistence type="inferred from homology"/>
<protein>
    <submittedName>
        <fullName evidence="10">RND superfamily putative drug exporter</fullName>
    </submittedName>
</protein>
<gene>
    <name evidence="10" type="ORF">FHX75_1252</name>
</gene>
<dbReference type="EMBL" id="VIXA01000002">
    <property type="protein sequence ID" value="TWG21539.1"/>
    <property type="molecule type" value="Genomic_DNA"/>
</dbReference>
<keyword evidence="4 8" id="KW-0812">Transmembrane</keyword>
<feature type="transmembrane region" description="Helical" evidence="8">
    <location>
        <begin position="218"/>
        <end position="238"/>
    </location>
</feature>
<feature type="transmembrane region" description="Helical" evidence="8">
    <location>
        <begin position="294"/>
        <end position="320"/>
    </location>
</feature>
<dbReference type="SUPFAM" id="SSF82866">
    <property type="entry name" value="Multidrug efflux transporter AcrB transmembrane domain"/>
    <property type="match status" value="2"/>
</dbReference>
<dbReference type="InterPro" id="IPR000731">
    <property type="entry name" value="SSD"/>
</dbReference>
<reference evidence="10 11" key="1">
    <citation type="submission" date="2019-06" db="EMBL/GenBank/DDBJ databases">
        <title>Sequencing the genomes of 1000 actinobacteria strains.</title>
        <authorList>
            <person name="Klenk H.-P."/>
        </authorList>
    </citation>
    <scope>NUCLEOTIDE SEQUENCE [LARGE SCALE GENOMIC DNA]</scope>
    <source>
        <strain evidence="10 11">DSM 102131</strain>
    </source>
</reference>
<evidence type="ECO:0000256" key="4">
    <source>
        <dbReference type="ARBA" id="ARBA00022692"/>
    </source>
</evidence>
<dbReference type="Proteomes" id="UP000319927">
    <property type="component" value="Unassembled WGS sequence"/>
</dbReference>
<keyword evidence="3" id="KW-1003">Cell membrane</keyword>
<feature type="transmembrane region" description="Helical" evidence="8">
    <location>
        <begin position="673"/>
        <end position="698"/>
    </location>
</feature>
<evidence type="ECO:0000256" key="8">
    <source>
        <dbReference type="SAM" id="Phobius"/>
    </source>
</evidence>
<dbReference type="InterPro" id="IPR050545">
    <property type="entry name" value="Mycobact_MmpL"/>
</dbReference>
<feature type="transmembrane region" description="Helical" evidence="8">
    <location>
        <begin position="564"/>
        <end position="584"/>
    </location>
</feature>
<dbReference type="Pfam" id="PF03176">
    <property type="entry name" value="MMPL"/>
    <property type="match status" value="2"/>
</dbReference>
<evidence type="ECO:0000256" key="1">
    <source>
        <dbReference type="ARBA" id="ARBA00004651"/>
    </source>
</evidence>
<evidence type="ECO:0000256" key="6">
    <source>
        <dbReference type="ARBA" id="ARBA00023136"/>
    </source>
</evidence>
<feature type="transmembrane region" description="Helical" evidence="8">
    <location>
        <begin position="20"/>
        <end position="40"/>
    </location>
</feature>
<sequence length="728" mass="75893">MSVVPNKRGKTMFERLGRFVVRRAWWVIAGWVLAAVAIVVTTPSLSDITSADQGSFLPRSYESVQAIELAKRTFPQQATATATIVVKRADGQPLTPADEAKVGQLAQSLKAKNISHTSGYLTGPQAVAPDKSVQVVNVGLDAVAPDDPALLDAVRDLRAAIGPELAGSGLTAGVAGDVASFVDNEDTFNQAFAVVGIATIILIIGLILIIFRSPIAALLPVVVIGVVMAVTSGLVAAAGKAFDLNVSQDLQTVLLIVLYGIGTDYILFLLFRYRERLRAGDDKRSAMMVSVERVGEVITSAAGAVIVAFLVLLLASLGFFGSLGPALAIAVGVMLVTSLTLIPAVVSLLGRYVFWPSKAWQRAPKATMARRLGTAIGRRPALVAAASGALLVALAAGSLAYKADYDFSSGFPQDTESAKAAADLQRGFAAGALAPTEVYLTTDNGSPLTEQQVSEFAAAAAGAPGVGRAQPPERSNDPSVARVNLLLDENPVSNEAITLVRDDLRDALHAAAPPGTRAVVGGPTAIFADINSANNRDLSVILPVAAGLIALILALLLRSLVAPIYLVIAVLLNFAATLGATVYLFQGLQDKPGITFQLPIILYLFVVAIGTDYNILMIARLREEAREGNEPHEAAAIGVEHAGPTVAAAGLILAGTFGVLMLAPISFLQQMGFAVAIGIVLSAFVMSMFFVPALTALIGHKAWWPGHGDERPASGRHAPPEPASVAKA</sequence>
<feature type="transmembrane region" description="Helical" evidence="8">
    <location>
        <begin position="191"/>
        <end position="211"/>
    </location>
</feature>
<feature type="region of interest" description="Disordered" evidence="7">
    <location>
        <begin position="709"/>
        <end position="728"/>
    </location>
</feature>
<name>A0A561WCF4_9ACTN</name>
<dbReference type="GO" id="GO:0005886">
    <property type="term" value="C:plasma membrane"/>
    <property type="evidence" value="ECO:0007669"/>
    <property type="project" value="UniProtKB-SubCell"/>
</dbReference>
<evidence type="ECO:0000256" key="7">
    <source>
        <dbReference type="SAM" id="MobiDB-lite"/>
    </source>
</evidence>
<comment type="caution">
    <text evidence="10">The sequence shown here is derived from an EMBL/GenBank/DDBJ whole genome shotgun (WGS) entry which is preliminary data.</text>
</comment>
<comment type="subcellular location">
    <subcellularLocation>
        <location evidence="1">Cell membrane</location>
        <topology evidence="1">Multi-pass membrane protein</topology>
    </subcellularLocation>
</comment>
<dbReference type="InterPro" id="IPR004869">
    <property type="entry name" value="MMPL_dom"/>
</dbReference>